<dbReference type="Gene3D" id="2.40.50.170">
    <property type="entry name" value="Cysteine proteinases. Chain C"/>
    <property type="match status" value="1"/>
</dbReference>
<protein>
    <recommendedName>
        <fullName evidence="5">Peptidase C1A papain C-terminal domain-containing protein</fullName>
    </recommendedName>
</protein>
<evidence type="ECO:0000256" key="3">
    <source>
        <dbReference type="ARBA" id="ARBA00022801"/>
    </source>
</evidence>
<feature type="domain" description="Peptidase C1A papain C-terminal" evidence="5">
    <location>
        <begin position="7"/>
        <end position="153"/>
    </location>
</feature>
<dbReference type="KEGG" id="eus:EUTSA_v10015311mg"/>
<sequence length="160" mass="18308">TCWACSVVRSVQALYNISIPVVREQRELSVQHLVNNVTFDKKDGITNTKKAFNYIKNHGVCSSDQCKQQSNVVHQSSCRHGNERIYESVPDSLPSRGFHAVLLIGYGNHNGRPYWVVQNSWGSGWGFEGGFGYIYRQTKRGRRSVFTEVHYPTKKKRDRA</sequence>
<dbReference type="Proteomes" id="UP000030689">
    <property type="component" value="Unassembled WGS sequence"/>
</dbReference>
<evidence type="ECO:0000313" key="6">
    <source>
        <dbReference type="EMBL" id="ESQ42719.1"/>
    </source>
</evidence>
<evidence type="ECO:0000313" key="7">
    <source>
        <dbReference type="Proteomes" id="UP000030689"/>
    </source>
</evidence>
<dbReference type="SUPFAM" id="SSF54001">
    <property type="entry name" value="Cysteine proteinases"/>
    <property type="match status" value="1"/>
</dbReference>
<evidence type="ECO:0000256" key="1">
    <source>
        <dbReference type="ARBA" id="ARBA00008455"/>
    </source>
</evidence>
<dbReference type="InterPro" id="IPR000668">
    <property type="entry name" value="Peptidase_C1A_C"/>
</dbReference>
<dbReference type="GO" id="GO:0006508">
    <property type="term" value="P:proteolysis"/>
    <property type="evidence" value="ECO:0007669"/>
    <property type="project" value="UniProtKB-KW"/>
</dbReference>
<keyword evidence="2" id="KW-0645">Protease</keyword>
<dbReference type="EMBL" id="KI517464">
    <property type="protein sequence ID" value="ESQ42719.1"/>
    <property type="molecule type" value="Genomic_DNA"/>
</dbReference>
<dbReference type="InterPro" id="IPR038765">
    <property type="entry name" value="Papain-like_cys_pep_sf"/>
</dbReference>
<keyword evidence="7" id="KW-1185">Reference proteome</keyword>
<dbReference type="Pfam" id="PF00112">
    <property type="entry name" value="Peptidase_C1"/>
    <property type="match status" value="2"/>
</dbReference>
<proteinExistence type="inferred from homology"/>
<reference evidence="6 7" key="1">
    <citation type="journal article" date="2013" name="Front. Plant Sci.">
        <title>The Reference Genome of the Halophytic Plant Eutrema salsugineum.</title>
        <authorList>
            <person name="Yang R."/>
            <person name="Jarvis D.E."/>
            <person name="Chen H."/>
            <person name="Beilstein M.A."/>
            <person name="Grimwood J."/>
            <person name="Jenkins J."/>
            <person name="Shu S."/>
            <person name="Prochnik S."/>
            <person name="Xin M."/>
            <person name="Ma C."/>
            <person name="Schmutz J."/>
            <person name="Wing R.A."/>
            <person name="Mitchell-Olds T."/>
            <person name="Schumaker K.S."/>
            <person name="Wang X."/>
        </authorList>
    </citation>
    <scope>NUCLEOTIDE SEQUENCE [LARGE SCALE GENOMIC DNA]</scope>
</reference>
<dbReference type="InterPro" id="IPR013128">
    <property type="entry name" value="Peptidase_C1A"/>
</dbReference>
<dbReference type="PANTHER" id="PTHR12411">
    <property type="entry name" value="CYSTEINE PROTEASE FAMILY C1-RELATED"/>
    <property type="match status" value="1"/>
</dbReference>
<accession>V4LG64</accession>
<keyword evidence="3" id="KW-0378">Hydrolase</keyword>
<evidence type="ECO:0000259" key="5">
    <source>
        <dbReference type="SMART" id="SM00645"/>
    </source>
</evidence>
<feature type="non-terminal residue" evidence="6">
    <location>
        <position position="1"/>
    </location>
</feature>
<comment type="similarity">
    <text evidence="1">Belongs to the peptidase C1 family.</text>
</comment>
<dbReference type="InterPro" id="IPR025660">
    <property type="entry name" value="Pept_his_AS"/>
</dbReference>
<organism evidence="6 7">
    <name type="scientific">Eutrema salsugineum</name>
    <name type="common">Saltwater cress</name>
    <name type="synonym">Sisymbrium salsugineum</name>
    <dbReference type="NCBI Taxonomy" id="72664"/>
    <lineage>
        <taxon>Eukaryota</taxon>
        <taxon>Viridiplantae</taxon>
        <taxon>Streptophyta</taxon>
        <taxon>Embryophyta</taxon>
        <taxon>Tracheophyta</taxon>
        <taxon>Spermatophyta</taxon>
        <taxon>Magnoliopsida</taxon>
        <taxon>eudicotyledons</taxon>
        <taxon>Gunneridae</taxon>
        <taxon>Pentapetalae</taxon>
        <taxon>rosids</taxon>
        <taxon>malvids</taxon>
        <taxon>Brassicales</taxon>
        <taxon>Brassicaceae</taxon>
        <taxon>Eutremeae</taxon>
        <taxon>Eutrema</taxon>
    </lineage>
</organism>
<name>V4LG64_EUTSA</name>
<evidence type="ECO:0000256" key="2">
    <source>
        <dbReference type="ARBA" id="ARBA00022670"/>
    </source>
</evidence>
<dbReference type="SMART" id="SM00645">
    <property type="entry name" value="Pept_C1"/>
    <property type="match status" value="1"/>
</dbReference>
<dbReference type="Gene3D" id="3.90.70.10">
    <property type="entry name" value="Cysteine proteinases"/>
    <property type="match status" value="1"/>
</dbReference>
<dbReference type="AlphaFoldDB" id="V4LG64"/>
<keyword evidence="4" id="KW-0788">Thiol protease</keyword>
<dbReference type="PROSITE" id="PS00639">
    <property type="entry name" value="THIOL_PROTEASE_HIS"/>
    <property type="match status" value="1"/>
</dbReference>
<gene>
    <name evidence="6" type="ORF">EUTSA_v10015311mg</name>
</gene>
<evidence type="ECO:0000256" key="4">
    <source>
        <dbReference type="ARBA" id="ARBA00022807"/>
    </source>
</evidence>
<dbReference type="Gramene" id="ESQ42719">
    <property type="protein sequence ID" value="ESQ42719"/>
    <property type="gene ID" value="EUTSA_v10015311mg"/>
</dbReference>
<dbReference type="GO" id="GO:0008234">
    <property type="term" value="F:cysteine-type peptidase activity"/>
    <property type="evidence" value="ECO:0007669"/>
    <property type="project" value="UniProtKB-KW"/>
</dbReference>